<dbReference type="InterPro" id="IPR013325">
    <property type="entry name" value="RNA_pol_sigma_r2"/>
</dbReference>
<dbReference type="NCBIfam" id="TIGR02937">
    <property type="entry name" value="sigma70-ECF"/>
    <property type="match status" value="1"/>
</dbReference>
<name>A0ABT0XRW5_9BACI</name>
<dbReference type="EMBL" id="JAMQJY010000008">
    <property type="protein sequence ID" value="MCM2678014.1"/>
    <property type="molecule type" value="Genomic_DNA"/>
</dbReference>
<evidence type="ECO:0000256" key="5">
    <source>
        <dbReference type="ARBA" id="ARBA00023163"/>
    </source>
</evidence>
<dbReference type="InterPro" id="IPR013249">
    <property type="entry name" value="RNA_pol_sigma70_r4_t2"/>
</dbReference>
<keyword evidence="6" id="KW-0472">Membrane</keyword>
<reference evidence="9" key="1">
    <citation type="submission" date="2022-06" db="EMBL/GenBank/DDBJ databases">
        <title>Alkalicoccobacillus porphyridii sp. nov., isolated from a marine red alga, Porphyridium purpureum and reclassification of Shouchella plakortidis and Shouchella gibsonii as Alkalicoccobacillus plakortidis comb. nov. and Alkalicoccobacillus gibsonii comb. nov.</title>
        <authorList>
            <person name="Kim K.H."/>
            <person name="Lee J.K."/>
            <person name="Han D.M."/>
            <person name="Baek J.H."/>
            <person name="Jeon C.O."/>
        </authorList>
    </citation>
    <scope>NUCLEOTIDE SEQUENCE</scope>
    <source>
        <strain evidence="9">DSM 19153</strain>
    </source>
</reference>
<keyword evidence="3" id="KW-0731">Sigma factor</keyword>
<dbReference type="PANTHER" id="PTHR43133:SF8">
    <property type="entry name" value="RNA POLYMERASE SIGMA FACTOR HI_1459-RELATED"/>
    <property type="match status" value="1"/>
</dbReference>
<evidence type="ECO:0000313" key="10">
    <source>
        <dbReference type="Proteomes" id="UP001203665"/>
    </source>
</evidence>
<dbReference type="PANTHER" id="PTHR43133">
    <property type="entry name" value="RNA POLYMERASE ECF-TYPE SIGMA FACTO"/>
    <property type="match status" value="1"/>
</dbReference>
<dbReference type="InterPro" id="IPR013324">
    <property type="entry name" value="RNA_pol_sigma_r3/r4-like"/>
</dbReference>
<keyword evidence="5" id="KW-0804">Transcription</keyword>
<dbReference type="Proteomes" id="UP001203665">
    <property type="component" value="Unassembled WGS sequence"/>
</dbReference>
<dbReference type="Pfam" id="PF04542">
    <property type="entry name" value="Sigma70_r2"/>
    <property type="match status" value="1"/>
</dbReference>
<keyword evidence="2" id="KW-0805">Transcription regulation</keyword>
<dbReference type="InterPro" id="IPR039425">
    <property type="entry name" value="RNA_pol_sigma-70-like"/>
</dbReference>
<evidence type="ECO:0000259" key="8">
    <source>
        <dbReference type="Pfam" id="PF08281"/>
    </source>
</evidence>
<evidence type="ECO:0000259" key="7">
    <source>
        <dbReference type="Pfam" id="PF04542"/>
    </source>
</evidence>
<dbReference type="Pfam" id="PF08281">
    <property type="entry name" value="Sigma70_r4_2"/>
    <property type="match status" value="1"/>
</dbReference>
<dbReference type="Gene3D" id="1.10.10.10">
    <property type="entry name" value="Winged helix-like DNA-binding domain superfamily/Winged helix DNA-binding domain"/>
    <property type="match status" value="1"/>
</dbReference>
<keyword evidence="6" id="KW-0812">Transmembrane</keyword>
<dbReference type="InterPro" id="IPR007627">
    <property type="entry name" value="RNA_pol_sigma70_r2"/>
</dbReference>
<evidence type="ECO:0000313" key="9">
    <source>
        <dbReference type="EMBL" id="MCM2678014.1"/>
    </source>
</evidence>
<evidence type="ECO:0000256" key="3">
    <source>
        <dbReference type="ARBA" id="ARBA00023082"/>
    </source>
</evidence>
<keyword evidence="10" id="KW-1185">Reference proteome</keyword>
<keyword evidence="4" id="KW-0238">DNA-binding</keyword>
<dbReference type="InterPro" id="IPR036388">
    <property type="entry name" value="WH-like_DNA-bd_sf"/>
</dbReference>
<protein>
    <submittedName>
        <fullName evidence="9">RNA polymerase sigma factor</fullName>
    </submittedName>
</protein>
<accession>A0ABT0XRW5</accession>
<dbReference type="Gene3D" id="1.10.1740.10">
    <property type="match status" value="1"/>
</dbReference>
<dbReference type="InterPro" id="IPR014284">
    <property type="entry name" value="RNA_pol_sigma-70_dom"/>
</dbReference>
<evidence type="ECO:0000256" key="4">
    <source>
        <dbReference type="ARBA" id="ARBA00023125"/>
    </source>
</evidence>
<comment type="similarity">
    <text evidence="1">Belongs to the sigma-70 factor family. ECF subfamily.</text>
</comment>
<evidence type="ECO:0000256" key="6">
    <source>
        <dbReference type="SAM" id="Phobius"/>
    </source>
</evidence>
<organism evidence="9 10">
    <name type="scientific">Alkalicoccobacillus plakortidis</name>
    <dbReference type="NCBI Taxonomy" id="444060"/>
    <lineage>
        <taxon>Bacteria</taxon>
        <taxon>Bacillati</taxon>
        <taxon>Bacillota</taxon>
        <taxon>Bacilli</taxon>
        <taxon>Bacillales</taxon>
        <taxon>Bacillaceae</taxon>
        <taxon>Alkalicoccobacillus</taxon>
    </lineage>
</organism>
<feature type="domain" description="RNA polymerase sigma-70 region 2" evidence="7">
    <location>
        <begin position="19"/>
        <end position="84"/>
    </location>
</feature>
<dbReference type="SUPFAM" id="SSF88946">
    <property type="entry name" value="Sigma2 domain of RNA polymerase sigma factors"/>
    <property type="match status" value="1"/>
</dbReference>
<proteinExistence type="inferred from homology"/>
<feature type="domain" description="RNA polymerase sigma factor 70 region 4 type 2" evidence="8">
    <location>
        <begin position="119"/>
        <end position="160"/>
    </location>
</feature>
<sequence>MRPLVQIAPKTNHEDFEKLVSPYLQSLHSYCHYVTRSKWDAEDLMQETLVKLYQRSTKQHIPMSKAYLHRIASNAWIDRVRKKKVDEVLTDHEIESINKHQPVSSATALAINVLLKTCTPKQRVVFMLVDAFNYSAQEAAHVLGETEGAVKANLHRARKNIKKQKVAETEVDESLISAYSTVLIDGDVNKIIRMYQQDMQASMSSQLNNDQSIYSIQLIGGTTIGYALACIILRSGQRMYIPIYQKTAYKTAEYIGESLRAA</sequence>
<comment type="caution">
    <text evidence="9">The sequence shown here is derived from an EMBL/GenBank/DDBJ whole genome shotgun (WGS) entry which is preliminary data.</text>
</comment>
<dbReference type="SUPFAM" id="SSF88659">
    <property type="entry name" value="Sigma3 and sigma4 domains of RNA polymerase sigma factors"/>
    <property type="match status" value="1"/>
</dbReference>
<evidence type="ECO:0000256" key="1">
    <source>
        <dbReference type="ARBA" id="ARBA00010641"/>
    </source>
</evidence>
<keyword evidence="6" id="KW-1133">Transmembrane helix</keyword>
<evidence type="ECO:0000256" key="2">
    <source>
        <dbReference type="ARBA" id="ARBA00023015"/>
    </source>
</evidence>
<feature type="transmembrane region" description="Helical" evidence="6">
    <location>
        <begin position="213"/>
        <end position="233"/>
    </location>
</feature>
<dbReference type="RefSeq" id="WP_251611878.1">
    <property type="nucleotide sequence ID" value="NZ_JAMQJY010000008.1"/>
</dbReference>
<gene>
    <name evidence="9" type="ORF">NDM98_23115</name>
</gene>